<dbReference type="GO" id="GO:0009103">
    <property type="term" value="P:lipopolysaccharide biosynthetic process"/>
    <property type="evidence" value="ECO:0007669"/>
    <property type="project" value="UniProtKB-ARBA"/>
</dbReference>
<keyword evidence="7 8" id="KW-0472">Membrane</keyword>
<reference evidence="10 11" key="1">
    <citation type="journal article" date="2016" name="Nat. Commun.">
        <title>Thousands of microbial genomes shed light on interconnected biogeochemical processes in an aquifer system.</title>
        <authorList>
            <person name="Anantharaman K."/>
            <person name="Brown C.T."/>
            <person name="Hug L.A."/>
            <person name="Sharon I."/>
            <person name="Castelle C.J."/>
            <person name="Probst A.J."/>
            <person name="Thomas B.C."/>
            <person name="Singh A."/>
            <person name="Wilkins M.J."/>
            <person name="Karaoz U."/>
            <person name="Brodie E.L."/>
            <person name="Williams K.H."/>
            <person name="Hubbard S.S."/>
            <person name="Banfield J.F."/>
        </authorList>
    </citation>
    <scope>NUCLEOTIDE SEQUENCE [LARGE SCALE GENOMIC DNA]</scope>
</reference>
<feature type="domain" description="ArnT-like N-terminal" evidence="9">
    <location>
        <begin position="130"/>
        <end position="243"/>
    </location>
</feature>
<feature type="transmembrane region" description="Helical" evidence="8">
    <location>
        <begin position="367"/>
        <end position="385"/>
    </location>
</feature>
<name>A0A1F4VQ20_UNCKA</name>
<evidence type="ECO:0000256" key="2">
    <source>
        <dbReference type="ARBA" id="ARBA00022475"/>
    </source>
</evidence>
<proteinExistence type="predicted"/>
<dbReference type="PANTHER" id="PTHR33908">
    <property type="entry name" value="MANNOSYLTRANSFERASE YKCB-RELATED"/>
    <property type="match status" value="1"/>
</dbReference>
<keyword evidence="5 8" id="KW-0812">Transmembrane</keyword>
<dbReference type="GO" id="GO:0005886">
    <property type="term" value="C:plasma membrane"/>
    <property type="evidence" value="ECO:0007669"/>
    <property type="project" value="UniProtKB-SubCell"/>
</dbReference>
<feature type="transmembrane region" description="Helical" evidence="8">
    <location>
        <begin position="312"/>
        <end position="332"/>
    </location>
</feature>
<comment type="subcellular location">
    <subcellularLocation>
        <location evidence="1">Cell membrane</location>
        <topology evidence="1">Multi-pass membrane protein</topology>
    </subcellularLocation>
</comment>
<keyword evidence="4" id="KW-0808">Transferase</keyword>
<organism evidence="10 11">
    <name type="scientific">candidate division WWE3 bacterium RIFCSPLOWO2_01_FULL_42_11</name>
    <dbReference type="NCBI Taxonomy" id="1802627"/>
    <lineage>
        <taxon>Bacteria</taxon>
        <taxon>Katanobacteria</taxon>
    </lineage>
</organism>
<accession>A0A1F4VQ20</accession>
<evidence type="ECO:0000259" key="9">
    <source>
        <dbReference type="Pfam" id="PF02366"/>
    </source>
</evidence>
<feature type="transmembrane region" description="Helical" evidence="8">
    <location>
        <begin position="392"/>
        <end position="414"/>
    </location>
</feature>
<dbReference type="InterPro" id="IPR003342">
    <property type="entry name" value="ArnT-like_N"/>
</dbReference>
<feature type="transmembrane region" description="Helical" evidence="8">
    <location>
        <begin position="210"/>
        <end position="243"/>
    </location>
</feature>
<evidence type="ECO:0000256" key="5">
    <source>
        <dbReference type="ARBA" id="ARBA00022692"/>
    </source>
</evidence>
<feature type="transmembrane region" description="Helical" evidence="8">
    <location>
        <begin position="344"/>
        <end position="361"/>
    </location>
</feature>
<evidence type="ECO:0000256" key="6">
    <source>
        <dbReference type="ARBA" id="ARBA00022989"/>
    </source>
</evidence>
<feature type="transmembrane region" description="Helical" evidence="8">
    <location>
        <begin position="183"/>
        <end position="204"/>
    </location>
</feature>
<dbReference type="Pfam" id="PF02366">
    <property type="entry name" value="PMT"/>
    <property type="match status" value="1"/>
</dbReference>
<evidence type="ECO:0000313" key="11">
    <source>
        <dbReference type="Proteomes" id="UP000178964"/>
    </source>
</evidence>
<dbReference type="EMBL" id="MEVK01000018">
    <property type="protein sequence ID" value="OGC59291.1"/>
    <property type="molecule type" value="Genomic_DNA"/>
</dbReference>
<feature type="transmembrane region" description="Helical" evidence="8">
    <location>
        <begin position="127"/>
        <end position="151"/>
    </location>
</feature>
<comment type="caution">
    <text evidence="10">The sequence shown here is derived from an EMBL/GenBank/DDBJ whole genome shotgun (WGS) entry which is preliminary data.</text>
</comment>
<evidence type="ECO:0000256" key="4">
    <source>
        <dbReference type="ARBA" id="ARBA00022679"/>
    </source>
</evidence>
<evidence type="ECO:0000256" key="3">
    <source>
        <dbReference type="ARBA" id="ARBA00022676"/>
    </source>
</evidence>
<feature type="transmembrane region" description="Helical" evidence="8">
    <location>
        <begin position="157"/>
        <end position="176"/>
    </location>
</feature>
<dbReference type="GO" id="GO:0016763">
    <property type="term" value="F:pentosyltransferase activity"/>
    <property type="evidence" value="ECO:0007669"/>
    <property type="project" value="TreeGrafter"/>
</dbReference>
<dbReference type="GO" id="GO:0006493">
    <property type="term" value="P:protein O-linked glycosylation"/>
    <property type="evidence" value="ECO:0007669"/>
    <property type="project" value="InterPro"/>
</dbReference>
<keyword evidence="6 8" id="KW-1133">Transmembrane helix</keyword>
<protein>
    <recommendedName>
        <fullName evidence="9">ArnT-like N-terminal domain-containing protein</fullName>
    </recommendedName>
</protein>
<feature type="transmembrane region" description="Helical" evidence="8">
    <location>
        <begin position="255"/>
        <end position="275"/>
    </location>
</feature>
<dbReference type="PANTHER" id="PTHR33908:SF11">
    <property type="entry name" value="MEMBRANE PROTEIN"/>
    <property type="match status" value="1"/>
</dbReference>
<feature type="transmembrane region" description="Helical" evidence="8">
    <location>
        <begin position="87"/>
        <end position="106"/>
    </location>
</feature>
<feature type="transmembrane region" description="Helical" evidence="8">
    <location>
        <begin position="35"/>
        <end position="54"/>
    </location>
</feature>
<sequence length="542" mass="61894">MKSNVYIKIRIRQMINKLSPNLKTLFHVNNLKNPLVIIVIIATVVRLWGIRWGFPYILDPDEPALIRSSIGFIFGDWNPHHFDWPTLHMYLSFFIFEIFIKFRAIINFLHLQNILEPYVPIFWDDPLIFYFLGRLISVVMGVASVALVYLTSKLLKFSNKVAFLTAIFMALIPIHVAGSQMALIDVPMVFWLSLVIYLSIKSVIAKDFRYLVYAALFVGFATSTKYNAALSVLIVLSAFVYHLEGIPQFKKIKNLLLLGIVTIGGFLVGTPYALLDHETFFSNSNSQGALWQLTRSANSENLGLWQNLINRIGFDLTSGMGYALVVASILGFYATFKAKSPLKILLPFTLAYLMVIVKMGYYQPHFLLPLSLPLILMAGFGIYHFRSTRFTIYLIGIILFELIFRTGWSMFILAHPDTRIVATNYINSNIQDGAVIAEGQAYEPILRPKKDEFDESHGYKLLKIDKYTKGKKYNEKSVENLKHDSVEYLLIGDFGLGWQFDEADNEGPTLDQTTWVKRYSDVVYRIDPKNQPGPTIILSRLK</sequence>
<gene>
    <name evidence="10" type="ORF">A3A70_02485</name>
</gene>
<evidence type="ECO:0000313" key="10">
    <source>
        <dbReference type="EMBL" id="OGC59291.1"/>
    </source>
</evidence>
<dbReference type="InterPro" id="IPR050297">
    <property type="entry name" value="LipidA_mod_glycosyltrf_83"/>
</dbReference>
<dbReference type="AlphaFoldDB" id="A0A1F4VQ20"/>
<keyword evidence="3" id="KW-0328">Glycosyltransferase</keyword>
<dbReference type="STRING" id="1802627.A3A70_02485"/>
<keyword evidence="2" id="KW-1003">Cell membrane</keyword>
<evidence type="ECO:0000256" key="8">
    <source>
        <dbReference type="SAM" id="Phobius"/>
    </source>
</evidence>
<evidence type="ECO:0000256" key="1">
    <source>
        <dbReference type="ARBA" id="ARBA00004651"/>
    </source>
</evidence>
<evidence type="ECO:0000256" key="7">
    <source>
        <dbReference type="ARBA" id="ARBA00023136"/>
    </source>
</evidence>
<dbReference type="GO" id="GO:0000030">
    <property type="term" value="F:mannosyltransferase activity"/>
    <property type="evidence" value="ECO:0007669"/>
    <property type="project" value="InterPro"/>
</dbReference>
<dbReference type="Proteomes" id="UP000178964">
    <property type="component" value="Unassembled WGS sequence"/>
</dbReference>